<dbReference type="AlphaFoldDB" id="A0A6G9ALF6"/>
<evidence type="ECO:0000313" key="2">
    <source>
        <dbReference type="Proteomes" id="UP000501802"/>
    </source>
</evidence>
<dbReference type="Gene3D" id="3.20.20.140">
    <property type="entry name" value="Metal-dependent hydrolases"/>
    <property type="match status" value="1"/>
</dbReference>
<dbReference type="RefSeq" id="WP_167207879.1">
    <property type="nucleotide sequence ID" value="NZ_CP050063.1"/>
</dbReference>
<sequence length="546" mass="61431">MVHLDRHAFFGLFFTALVWAMPMPGSGQMTGQLIVTVQDGTTSKLTPVRVRITHNGRPIAQLPTQAVAVMYGLWDHEDGYAFQPDSSFYIAGQCRLSLRPGTYQLSLSKGNEYVKQQHTIVVAAGKKLQKTYRLSRWINMVDKGWYSTDGHIHIRRSPRENPLIMTWLQAEDVHFGALLRMGDFWETYYPQYAYGEKGVYQQDDYLLTTGQEDPRTPELGHAFAIGAANRVRRRDRYYYFDEIFDEVHRLGGITGYAHQGETFHGYRGLMLDGLRGKVNALELLQFCVDEHPLHTDHYYHLLDLGIPLTATAGSDFPWCGQDHGHGPPEHSSRIGNARFYVYLGKTATPKPLTLIAWKTAIERGHTFVSSGPILDLQVNNGDNVRQSAIPGDYLNIKRGSQLSVTVHAYGHLGQTPLDTLELVSHGRVIGRVTAQQSGQSSAHLSLSVTLPNIEQGRWIAARCSAGPGQAAHTTPVYVTVEGGSFHNPETASHYLDLSEHYLQEIEQTIAGEQPKLDEQAWRYQDGLRSRIAETRQRIAELRKQLR</sequence>
<protein>
    <submittedName>
        <fullName evidence="1">CehA/McbA family metallohydrolase</fullName>
    </submittedName>
</protein>
<dbReference type="KEGG" id="spib:G8759_11005"/>
<dbReference type="Proteomes" id="UP000501802">
    <property type="component" value="Chromosome"/>
</dbReference>
<dbReference type="InterPro" id="IPR016195">
    <property type="entry name" value="Pol/histidinol_Pase-like"/>
</dbReference>
<gene>
    <name evidence="1" type="ORF">G8759_11005</name>
</gene>
<dbReference type="EMBL" id="CP050063">
    <property type="protein sequence ID" value="QIP13115.1"/>
    <property type="molecule type" value="Genomic_DNA"/>
</dbReference>
<reference evidence="1 2" key="1">
    <citation type="submission" date="2020-03" db="EMBL/GenBank/DDBJ databases">
        <authorList>
            <person name="Kim M.K."/>
        </authorList>
    </citation>
    <scope>NUCLEOTIDE SEQUENCE [LARGE SCALE GENOMIC DNA]</scope>
    <source>
        <strain evidence="1 2">BT328</strain>
    </source>
</reference>
<organism evidence="1 2">
    <name type="scientific">Spirosoma aureum</name>
    <dbReference type="NCBI Taxonomy" id="2692134"/>
    <lineage>
        <taxon>Bacteria</taxon>
        <taxon>Pseudomonadati</taxon>
        <taxon>Bacteroidota</taxon>
        <taxon>Cytophagia</taxon>
        <taxon>Cytophagales</taxon>
        <taxon>Cytophagaceae</taxon>
        <taxon>Spirosoma</taxon>
    </lineage>
</organism>
<accession>A0A6G9ALF6</accession>
<evidence type="ECO:0000313" key="1">
    <source>
        <dbReference type="EMBL" id="QIP13115.1"/>
    </source>
</evidence>
<keyword evidence="2" id="KW-1185">Reference proteome</keyword>
<dbReference type="NCBIfam" id="NF038032">
    <property type="entry name" value="CehA_McbA_metalo"/>
    <property type="match status" value="1"/>
</dbReference>
<proteinExistence type="predicted"/>
<name>A0A6G9ALF6_9BACT</name>
<keyword evidence="1" id="KW-0378">Hydrolase</keyword>
<dbReference type="GO" id="GO:0016787">
    <property type="term" value="F:hydrolase activity"/>
    <property type="evidence" value="ECO:0007669"/>
    <property type="project" value="UniProtKB-KW"/>
</dbReference>
<dbReference type="SUPFAM" id="SSF89550">
    <property type="entry name" value="PHP domain-like"/>
    <property type="match status" value="1"/>
</dbReference>